<evidence type="ECO:0000313" key="2">
    <source>
        <dbReference type="EMBL" id="USJ21681.1"/>
    </source>
</evidence>
<protein>
    <submittedName>
        <fullName evidence="2">DUF3883 domain-containing protein</fullName>
    </submittedName>
</protein>
<dbReference type="AlphaFoldDB" id="A0A9Q8Y4T2"/>
<evidence type="ECO:0000313" key="3">
    <source>
        <dbReference type="Proteomes" id="UP001055460"/>
    </source>
</evidence>
<organism evidence="2 3">
    <name type="scientific">Ensifer adhaerens</name>
    <name type="common">Sinorhizobium morelense</name>
    <dbReference type="NCBI Taxonomy" id="106592"/>
    <lineage>
        <taxon>Bacteria</taxon>
        <taxon>Pseudomonadati</taxon>
        <taxon>Pseudomonadota</taxon>
        <taxon>Alphaproteobacteria</taxon>
        <taxon>Hyphomicrobiales</taxon>
        <taxon>Rhizobiaceae</taxon>
        <taxon>Sinorhizobium/Ensifer group</taxon>
        <taxon>Ensifer</taxon>
    </lineage>
</organism>
<name>A0A9Q8Y4T2_ENSAD</name>
<gene>
    <name evidence="2" type="ORF">NE863_10110</name>
</gene>
<dbReference type="RefSeq" id="WP_244546697.1">
    <property type="nucleotide sequence ID" value="NZ_CAXURO020000001.1"/>
</dbReference>
<reference evidence="2" key="1">
    <citation type="submission" date="2022-06" db="EMBL/GenBank/DDBJ databases">
        <title>Physiological and biochemical characterization and genomic elucidation of a strain of the genus Ensifer adhaerens M8 that combines arsenic oxidation and chromium reduction.</title>
        <authorList>
            <person name="Li X."/>
            <person name="Yu c."/>
        </authorList>
    </citation>
    <scope>NUCLEOTIDE SEQUENCE</scope>
    <source>
        <strain evidence="2">M8</strain>
    </source>
</reference>
<evidence type="ECO:0000259" key="1">
    <source>
        <dbReference type="Pfam" id="PF13020"/>
    </source>
</evidence>
<dbReference type="InterPro" id="IPR024975">
    <property type="entry name" value="NOV_C"/>
</dbReference>
<dbReference type="Pfam" id="PF13020">
    <property type="entry name" value="NOV_C"/>
    <property type="match status" value="1"/>
</dbReference>
<accession>A0A9Q8Y4T2</accession>
<proteinExistence type="predicted"/>
<feature type="domain" description="Protein NO VEIN C-terminal" evidence="1">
    <location>
        <begin position="170"/>
        <end position="266"/>
    </location>
</feature>
<sequence length="288" mass="32420">MTYSGVLRSLESMGLGNWTDTENDAIVAAYFSMLRDELSGQSYNKALHNRVLQEALGRSRGSIEFKHCNISAAARGFGLPTLSGYQPRFNFQMSLAEAISRWLAQHPQWDSVLGSGPAFGMAEPLALFIGVPPTLHNAPPPDELTQMQTVARRFDVAGRDERNRALGRAGEERVLQHERAQLLQSGRQDLARQIRWVAQEDGDGAGYDIASFTPDGRVRLIEVKTTNGWERTPFHISRNELEVAQTRREEWCLLRLYDFSRHPQAFELRPPLDAHVSLIATSYQASFH</sequence>
<dbReference type="Proteomes" id="UP001055460">
    <property type="component" value="Chromosome"/>
</dbReference>
<dbReference type="EMBL" id="CP098807">
    <property type="protein sequence ID" value="USJ21681.1"/>
    <property type="molecule type" value="Genomic_DNA"/>
</dbReference>